<dbReference type="EMBL" id="MU251908">
    <property type="protein sequence ID" value="KAG9228564.1"/>
    <property type="molecule type" value="Genomic_DNA"/>
</dbReference>
<proteinExistence type="predicted"/>
<keyword evidence="3" id="KW-1185">Reference proteome</keyword>
<evidence type="ECO:0000313" key="3">
    <source>
        <dbReference type="Proteomes" id="UP000824998"/>
    </source>
</evidence>
<organism evidence="2 3">
    <name type="scientific">Amylocarpus encephaloides</name>
    <dbReference type="NCBI Taxonomy" id="45428"/>
    <lineage>
        <taxon>Eukaryota</taxon>
        <taxon>Fungi</taxon>
        <taxon>Dikarya</taxon>
        <taxon>Ascomycota</taxon>
        <taxon>Pezizomycotina</taxon>
        <taxon>Leotiomycetes</taxon>
        <taxon>Helotiales</taxon>
        <taxon>Helotiales incertae sedis</taxon>
        <taxon>Amylocarpus</taxon>
    </lineage>
</organism>
<protein>
    <submittedName>
        <fullName evidence="2">Uncharacterized protein</fullName>
    </submittedName>
</protein>
<evidence type="ECO:0000256" key="1">
    <source>
        <dbReference type="SAM" id="MobiDB-lite"/>
    </source>
</evidence>
<comment type="caution">
    <text evidence="2">The sequence shown here is derived from an EMBL/GenBank/DDBJ whole genome shotgun (WGS) entry which is preliminary data.</text>
</comment>
<reference evidence="2" key="1">
    <citation type="journal article" date="2021" name="IMA Fungus">
        <title>Genomic characterization of three marine fungi, including Emericellopsis atlantica sp. nov. with signatures of a generalist lifestyle and marine biomass degradation.</title>
        <authorList>
            <person name="Hagestad O.C."/>
            <person name="Hou L."/>
            <person name="Andersen J.H."/>
            <person name="Hansen E.H."/>
            <person name="Altermark B."/>
            <person name="Li C."/>
            <person name="Kuhnert E."/>
            <person name="Cox R.J."/>
            <person name="Crous P.W."/>
            <person name="Spatafora J.W."/>
            <person name="Lail K."/>
            <person name="Amirebrahimi M."/>
            <person name="Lipzen A."/>
            <person name="Pangilinan J."/>
            <person name="Andreopoulos W."/>
            <person name="Hayes R.D."/>
            <person name="Ng V."/>
            <person name="Grigoriev I.V."/>
            <person name="Jackson S.A."/>
            <person name="Sutton T.D.S."/>
            <person name="Dobson A.D.W."/>
            <person name="Rama T."/>
        </authorList>
    </citation>
    <scope>NUCLEOTIDE SEQUENCE</scope>
    <source>
        <strain evidence="2">TRa018bII</strain>
    </source>
</reference>
<name>A0A9P7Y7F2_9HELO</name>
<accession>A0A9P7Y7F2</accession>
<evidence type="ECO:0000313" key="2">
    <source>
        <dbReference type="EMBL" id="KAG9228564.1"/>
    </source>
</evidence>
<dbReference type="AlphaFoldDB" id="A0A9P7Y7F2"/>
<feature type="region of interest" description="Disordered" evidence="1">
    <location>
        <begin position="253"/>
        <end position="274"/>
    </location>
</feature>
<gene>
    <name evidence="2" type="ORF">BJ875DRAFT_235080</name>
</gene>
<dbReference type="Proteomes" id="UP000824998">
    <property type="component" value="Unassembled WGS sequence"/>
</dbReference>
<sequence>MCNGDMAQMPLGEDVPEMIRLEDSVTTVRYVSLCRAPVNSRFTIAIFARLRSVDGRSEALEAISLTICSYGQTYGTVRRPEWALTSLFQTTYLLQPIRHRHWNNWEEGFMSPSLTPLGSLWTPPLQSILLYQMPLPQAPPIRSKIRSSAPGQTAANYDGAVSTRDKGDIDPPCVFYHSTPYTGDVQPDLISPTSRLEDLGLPRNIQFPVTIKISRIRFDFITDHLPKAGIYRIPRATKAFSLRRSRMIRGVAESSQSSIQVRTRRAPKWSSNSK</sequence>